<keyword evidence="1" id="KW-1133">Transmembrane helix</keyword>
<gene>
    <name evidence="2" type="ORF">RM704_24725</name>
</gene>
<sequence>MEPDDPVPPAALLATAVGLVLLALAAVLAATRSQTRILRRYLARLIAVGIPPRWARQVLLCQHGILIAVSTLLGLLIAVTPTVVLASQISGFVLSVPWWQLGVLAAATYAAALLAAVLSAHKLRVTEARAT</sequence>
<feature type="transmembrane region" description="Helical" evidence="1">
    <location>
        <begin position="98"/>
        <end position="120"/>
    </location>
</feature>
<organism evidence="2 3">
    <name type="scientific">Streptomyces gottesmaniae</name>
    <dbReference type="NCBI Taxonomy" id="3075518"/>
    <lineage>
        <taxon>Bacteria</taxon>
        <taxon>Bacillati</taxon>
        <taxon>Actinomycetota</taxon>
        <taxon>Actinomycetes</taxon>
        <taxon>Kitasatosporales</taxon>
        <taxon>Streptomycetaceae</taxon>
        <taxon>Streptomyces</taxon>
    </lineage>
</organism>
<dbReference type="EMBL" id="JAVRFJ010000022">
    <property type="protein sequence ID" value="MDT0570622.1"/>
    <property type="molecule type" value="Genomic_DNA"/>
</dbReference>
<dbReference type="Proteomes" id="UP001180737">
    <property type="component" value="Unassembled WGS sequence"/>
</dbReference>
<keyword evidence="3" id="KW-1185">Reference proteome</keyword>
<keyword evidence="1" id="KW-0812">Transmembrane</keyword>
<keyword evidence="1" id="KW-0472">Membrane</keyword>
<evidence type="ECO:0000313" key="2">
    <source>
        <dbReference type="EMBL" id="MDT0570622.1"/>
    </source>
</evidence>
<evidence type="ECO:0000256" key="1">
    <source>
        <dbReference type="SAM" id="Phobius"/>
    </source>
</evidence>
<protein>
    <recommendedName>
        <fullName evidence="4">FtsX-like permease family protein</fullName>
    </recommendedName>
</protein>
<dbReference type="RefSeq" id="WP_033529259.1">
    <property type="nucleotide sequence ID" value="NZ_JAVRFJ010000022.1"/>
</dbReference>
<evidence type="ECO:0000313" key="3">
    <source>
        <dbReference type="Proteomes" id="UP001180737"/>
    </source>
</evidence>
<reference evidence="2" key="1">
    <citation type="submission" date="2024-05" db="EMBL/GenBank/DDBJ databases">
        <title>30 novel species of actinomycetes from the DSMZ collection.</title>
        <authorList>
            <person name="Nouioui I."/>
        </authorList>
    </citation>
    <scope>NUCLEOTIDE SEQUENCE</scope>
    <source>
        <strain evidence="2">DSM 3412</strain>
    </source>
</reference>
<feature type="transmembrane region" description="Helical" evidence="1">
    <location>
        <begin position="65"/>
        <end position="86"/>
    </location>
</feature>
<proteinExistence type="predicted"/>
<accession>A0ABU2Z211</accession>
<feature type="transmembrane region" description="Helical" evidence="1">
    <location>
        <begin position="12"/>
        <end position="31"/>
    </location>
</feature>
<evidence type="ECO:0008006" key="4">
    <source>
        <dbReference type="Google" id="ProtNLM"/>
    </source>
</evidence>
<name>A0ABU2Z211_9ACTN</name>
<comment type="caution">
    <text evidence="2">The sequence shown here is derived from an EMBL/GenBank/DDBJ whole genome shotgun (WGS) entry which is preliminary data.</text>
</comment>